<protein>
    <submittedName>
        <fullName evidence="3">Nuclease-related domain-containing protein</fullName>
    </submittedName>
</protein>
<keyword evidence="1" id="KW-0472">Membrane</keyword>
<feature type="transmembrane region" description="Helical" evidence="1">
    <location>
        <begin position="6"/>
        <end position="21"/>
    </location>
</feature>
<name>A0ABW9MVT4_9FIRM</name>
<accession>A0ABW9MVT4</accession>
<gene>
    <name evidence="3" type="ORF">ACCQ40_03825</name>
</gene>
<evidence type="ECO:0000256" key="1">
    <source>
        <dbReference type="SAM" id="Phobius"/>
    </source>
</evidence>
<evidence type="ECO:0000313" key="3">
    <source>
        <dbReference type="EMBL" id="MFO3715920.1"/>
    </source>
</evidence>
<proteinExistence type="predicted"/>
<dbReference type="PROSITE" id="PS50965">
    <property type="entry name" value="NERD"/>
    <property type="match status" value="1"/>
</dbReference>
<organism evidence="3 4">
    <name type="scientific">Anaerococcus cruorum</name>
    <dbReference type="NCBI Taxonomy" id="3115617"/>
    <lineage>
        <taxon>Bacteria</taxon>
        <taxon>Bacillati</taxon>
        <taxon>Bacillota</taxon>
        <taxon>Tissierellia</taxon>
        <taxon>Tissierellales</taxon>
        <taxon>Peptoniphilaceae</taxon>
        <taxon>Anaerococcus</taxon>
    </lineage>
</organism>
<dbReference type="Proteomes" id="UP001638015">
    <property type="component" value="Unassembled WGS sequence"/>
</dbReference>
<dbReference type="Pfam" id="PF08378">
    <property type="entry name" value="NERD"/>
    <property type="match status" value="1"/>
</dbReference>
<sequence length="211" mass="24506">MKKAYIYLVIFILFCLVLKFLENKLKGNVGELAVKKKLKKLNNKKYLVLNNITLRNYGGNTSATQIDHIVVSIYGIYVIETKNYKGIIYGSENGKNWTYNIYGNKYKFMNPINQNYAHIKAIKNVIGKEYKNIPYYSIIAFSKESKVNVVTSRANICKIPKVSKVIKSESYDEILSYEDILYIKEKLENAQIDLSKRRHIREVKKAIRNVS</sequence>
<reference evidence="3 4" key="1">
    <citation type="journal article" date="2025" name="Anaerobe">
        <title>Description of Anaerococcus kampingiae sp. nov., Anaerococcus groningensis sp. nov., Anaerococcus martiniensis sp. nov., and Anaerococcus cruorum sp. nov., isolated from human clinical specimens.</title>
        <authorList>
            <person name="Boiten K.E."/>
            <person name="Meijer J."/>
            <person name="van Wezel E.M."/>
            <person name="Veloo A.C.M."/>
        </authorList>
    </citation>
    <scope>NUCLEOTIDE SEQUENCE [LARGE SCALE GENOMIC DNA]</scope>
    <source>
        <strain evidence="3 4">ENR1039</strain>
    </source>
</reference>
<dbReference type="EMBL" id="JBGMEH010000003">
    <property type="protein sequence ID" value="MFO3715920.1"/>
    <property type="molecule type" value="Genomic_DNA"/>
</dbReference>
<feature type="domain" description="NERD" evidence="2">
    <location>
        <begin position="26"/>
        <end position="145"/>
    </location>
</feature>
<comment type="caution">
    <text evidence="3">The sequence shown here is derived from an EMBL/GenBank/DDBJ whole genome shotgun (WGS) entry which is preliminary data.</text>
</comment>
<keyword evidence="4" id="KW-1185">Reference proteome</keyword>
<dbReference type="RefSeq" id="WP_410032670.1">
    <property type="nucleotide sequence ID" value="NZ_JBGMEH010000003.1"/>
</dbReference>
<evidence type="ECO:0000313" key="4">
    <source>
        <dbReference type="Proteomes" id="UP001638015"/>
    </source>
</evidence>
<evidence type="ECO:0000259" key="2">
    <source>
        <dbReference type="PROSITE" id="PS50965"/>
    </source>
</evidence>
<dbReference type="InterPro" id="IPR011528">
    <property type="entry name" value="NERD"/>
</dbReference>
<keyword evidence="1" id="KW-0812">Transmembrane</keyword>
<keyword evidence="1" id="KW-1133">Transmembrane helix</keyword>